<evidence type="ECO:0000256" key="3">
    <source>
        <dbReference type="SAM" id="SignalP"/>
    </source>
</evidence>
<sequence length="104" mass="11332">MTPMQVHHLMLLSLLGFSAAHPQEPTDAQQPKARDSLPVIGDVGGDSNSGGGGLCQGAIIGIVFGAGVALTLMLWGLYECCARKYRRERQRSRRRSRGEAHEMR</sequence>
<comment type="caution">
    <text evidence="4">The sequence shown here is derived from an EMBL/GenBank/DDBJ whole genome shotgun (WGS) entry which is preliminary data.</text>
</comment>
<gene>
    <name evidence="4" type="ORF">B0T20DRAFT_502130</name>
</gene>
<keyword evidence="2" id="KW-1133">Transmembrane helix</keyword>
<dbReference type="EMBL" id="JAUTDP010000009">
    <property type="protein sequence ID" value="KAK3396634.1"/>
    <property type="molecule type" value="Genomic_DNA"/>
</dbReference>
<keyword evidence="2" id="KW-0472">Membrane</keyword>
<evidence type="ECO:0000313" key="5">
    <source>
        <dbReference type="Proteomes" id="UP001281003"/>
    </source>
</evidence>
<feature type="signal peptide" evidence="3">
    <location>
        <begin position="1"/>
        <end position="20"/>
    </location>
</feature>
<reference evidence="4" key="2">
    <citation type="submission" date="2023-07" db="EMBL/GenBank/DDBJ databases">
        <authorList>
            <consortium name="Lawrence Berkeley National Laboratory"/>
            <person name="Haridas S."/>
            <person name="Hensen N."/>
            <person name="Bonometti L."/>
            <person name="Westerberg I."/>
            <person name="Brannstrom I.O."/>
            <person name="Guillou S."/>
            <person name="Cros-Aarteil S."/>
            <person name="Calhoun S."/>
            <person name="Kuo A."/>
            <person name="Mondo S."/>
            <person name="Pangilinan J."/>
            <person name="Riley R."/>
            <person name="LaButti K."/>
            <person name="Andreopoulos B."/>
            <person name="Lipzen A."/>
            <person name="Chen C."/>
            <person name="Yanf M."/>
            <person name="Daum C."/>
            <person name="Ng V."/>
            <person name="Clum A."/>
            <person name="Steindorff A."/>
            <person name="Ohm R."/>
            <person name="Martin F."/>
            <person name="Silar P."/>
            <person name="Natvig D."/>
            <person name="Lalanne C."/>
            <person name="Gautier V."/>
            <person name="Ament-velasquez S.L."/>
            <person name="Kruys A."/>
            <person name="Hutchinson M.I."/>
            <person name="Powell A.J."/>
            <person name="Barry K."/>
            <person name="Miller A.N."/>
            <person name="Grigoriev I.V."/>
            <person name="Debuchy R."/>
            <person name="Gladieux P."/>
            <person name="Thoren M.H."/>
            <person name="Johannesson H."/>
        </authorList>
    </citation>
    <scope>NUCLEOTIDE SEQUENCE</scope>
    <source>
        <strain evidence="4">FGSC 1904</strain>
    </source>
</reference>
<keyword evidence="2" id="KW-0812">Transmembrane</keyword>
<protein>
    <submittedName>
        <fullName evidence="4">Uncharacterized protein</fullName>
    </submittedName>
</protein>
<keyword evidence="5" id="KW-1185">Reference proteome</keyword>
<feature type="transmembrane region" description="Helical" evidence="2">
    <location>
        <begin position="58"/>
        <end position="78"/>
    </location>
</feature>
<evidence type="ECO:0000313" key="4">
    <source>
        <dbReference type="EMBL" id="KAK3396634.1"/>
    </source>
</evidence>
<dbReference type="Proteomes" id="UP001281003">
    <property type="component" value="Unassembled WGS sequence"/>
</dbReference>
<feature type="chain" id="PRO_5042033034" evidence="3">
    <location>
        <begin position="21"/>
        <end position="104"/>
    </location>
</feature>
<evidence type="ECO:0000256" key="1">
    <source>
        <dbReference type="SAM" id="MobiDB-lite"/>
    </source>
</evidence>
<organism evidence="4 5">
    <name type="scientific">Sordaria brevicollis</name>
    <dbReference type="NCBI Taxonomy" id="83679"/>
    <lineage>
        <taxon>Eukaryota</taxon>
        <taxon>Fungi</taxon>
        <taxon>Dikarya</taxon>
        <taxon>Ascomycota</taxon>
        <taxon>Pezizomycotina</taxon>
        <taxon>Sordariomycetes</taxon>
        <taxon>Sordariomycetidae</taxon>
        <taxon>Sordariales</taxon>
        <taxon>Sordariaceae</taxon>
        <taxon>Sordaria</taxon>
    </lineage>
</organism>
<reference evidence="4" key="1">
    <citation type="journal article" date="2023" name="Mol. Phylogenet. Evol.">
        <title>Genome-scale phylogeny and comparative genomics of the fungal order Sordariales.</title>
        <authorList>
            <person name="Hensen N."/>
            <person name="Bonometti L."/>
            <person name="Westerberg I."/>
            <person name="Brannstrom I.O."/>
            <person name="Guillou S."/>
            <person name="Cros-Aarteil S."/>
            <person name="Calhoun S."/>
            <person name="Haridas S."/>
            <person name="Kuo A."/>
            <person name="Mondo S."/>
            <person name="Pangilinan J."/>
            <person name="Riley R."/>
            <person name="LaButti K."/>
            <person name="Andreopoulos B."/>
            <person name="Lipzen A."/>
            <person name="Chen C."/>
            <person name="Yan M."/>
            <person name="Daum C."/>
            <person name="Ng V."/>
            <person name="Clum A."/>
            <person name="Steindorff A."/>
            <person name="Ohm R.A."/>
            <person name="Martin F."/>
            <person name="Silar P."/>
            <person name="Natvig D.O."/>
            <person name="Lalanne C."/>
            <person name="Gautier V."/>
            <person name="Ament-Velasquez S.L."/>
            <person name="Kruys A."/>
            <person name="Hutchinson M.I."/>
            <person name="Powell A.J."/>
            <person name="Barry K."/>
            <person name="Miller A.N."/>
            <person name="Grigoriev I.V."/>
            <person name="Debuchy R."/>
            <person name="Gladieux P."/>
            <person name="Hiltunen Thoren M."/>
            <person name="Johannesson H."/>
        </authorList>
    </citation>
    <scope>NUCLEOTIDE SEQUENCE</scope>
    <source>
        <strain evidence="4">FGSC 1904</strain>
    </source>
</reference>
<dbReference type="AlphaFoldDB" id="A0AAE0PB07"/>
<evidence type="ECO:0000256" key="2">
    <source>
        <dbReference type="SAM" id="Phobius"/>
    </source>
</evidence>
<keyword evidence="3" id="KW-0732">Signal</keyword>
<feature type="region of interest" description="Disordered" evidence="1">
    <location>
        <begin position="22"/>
        <end position="42"/>
    </location>
</feature>
<accession>A0AAE0PB07</accession>
<proteinExistence type="predicted"/>
<name>A0AAE0PB07_SORBR</name>